<dbReference type="SUPFAM" id="SSF52954">
    <property type="entry name" value="Class II aaRS ABD-related"/>
    <property type="match status" value="1"/>
</dbReference>
<evidence type="ECO:0000256" key="7">
    <source>
        <dbReference type="ARBA" id="ARBA00023146"/>
    </source>
</evidence>
<keyword evidence="6 9" id="KW-0648">Protein biosynthesis</keyword>
<dbReference type="InterPro" id="IPR033656">
    <property type="entry name" value="HisRS_anticodon"/>
</dbReference>
<keyword evidence="5 9" id="KW-0067">ATP-binding</keyword>
<evidence type="ECO:0000256" key="5">
    <source>
        <dbReference type="ARBA" id="ARBA00022840"/>
    </source>
</evidence>
<feature type="domain" description="Aminoacyl-transfer RNA synthetases class-II family profile" evidence="10">
    <location>
        <begin position="1"/>
        <end position="320"/>
    </location>
</feature>
<dbReference type="EMBL" id="PZFR01000003">
    <property type="protein sequence ID" value="PTI70632.1"/>
    <property type="molecule type" value="Genomic_DNA"/>
</dbReference>
<dbReference type="InterPro" id="IPR015807">
    <property type="entry name" value="His-tRNA-ligase"/>
</dbReference>
<dbReference type="PIRSF" id="PIRSF001549">
    <property type="entry name" value="His-tRNA_synth"/>
    <property type="match status" value="1"/>
</dbReference>
<evidence type="ECO:0000256" key="3">
    <source>
        <dbReference type="ARBA" id="ARBA00022598"/>
    </source>
</evidence>
<comment type="caution">
    <text evidence="11">The sequence shown here is derived from an EMBL/GenBank/DDBJ whole genome shotgun (WGS) entry which is preliminary data.</text>
</comment>
<dbReference type="Gene3D" id="3.40.50.800">
    <property type="entry name" value="Anticodon-binding domain"/>
    <property type="match status" value="1"/>
</dbReference>
<keyword evidence="12" id="KW-1185">Reference proteome</keyword>
<dbReference type="GO" id="GO:0016874">
    <property type="term" value="F:ligase activity"/>
    <property type="evidence" value="ECO:0007669"/>
    <property type="project" value="UniProtKB-KW"/>
</dbReference>
<sequence>MINIPRGTQDILPEETKKWRYIESKLNELMELYNYQEIRTPIFESTELFARGVGGSTDVVQKEMYTFKDKGDRSITLRPEGTAAVVRSYIENKMQGLPNQPIKLYYTGPMFRYERKQKGRYRQFTQFGVEAIGAENPGIDAEVLAMAMHIYQSFGLKHLKLVINSIGDMHSRKEYNDALVKHFEPVIGDFCSDCQNRLHSNPMRILDCKVDKDKEAIKTAPQISDYLNEASKAYFDEVKQHLDDLGIPYVVDPNLVRGLDYYTHTAFELMMDNPNYDGAITTLCGGGRYNGLLELLDGPNQTGIGFALSIERLLLALNEEEIELDIDNEFDLFVVTMGDAADRYAIKLLNDLRKNGIKADKDYMSRKVKGQMKQADRLNANYTVVIGDQELENKNINIKNMQSGETEMIQLDGIVDYLKNKE</sequence>
<gene>
    <name evidence="9" type="primary">hisS</name>
    <name evidence="11" type="ORF">BU057_01300</name>
</gene>
<dbReference type="InterPro" id="IPR041715">
    <property type="entry name" value="HisRS-like_core"/>
</dbReference>
<dbReference type="PANTHER" id="PTHR43707">
    <property type="entry name" value="HISTIDYL-TRNA SYNTHETASE"/>
    <property type="match status" value="1"/>
</dbReference>
<evidence type="ECO:0000313" key="12">
    <source>
        <dbReference type="Proteomes" id="UP000240859"/>
    </source>
</evidence>
<evidence type="ECO:0000256" key="2">
    <source>
        <dbReference type="ARBA" id="ARBA00022490"/>
    </source>
</evidence>
<organism evidence="11 12">
    <name type="scientific">Staphylococcus succinus</name>
    <dbReference type="NCBI Taxonomy" id="61015"/>
    <lineage>
        <taxon>Bacteria</taxon>
        <taxon>Bacillati</taxon>
        <taxon>Bacillota</taxon>
        <taxon>Bacilli</taxon>
        <taxon>Bacillales</taxon>
        <taxon>Staphylococcaceae</taxon>
        <taxon>Staphylococcus</taxon>
    </lineage>
</organism>
<dbReference type="RefSeq" id="WP_046836621.1">
    <property type="nucleotide sequence ID" value="NZ_CP118976.1"/>
</dbReference>
<evidence type="ECO:0000256" key="6">
    <source>
        <dbReference type="ARBA" id="ARBA00022917"/>
    </source>
</evidence>
<comment type="catalytic activity">
    <reaction evidence="8 9">
        <text>tRNA(His) + L-histidine + ATP = L-histidyl-tRNA(His) + AMP + diphosphate + H(+)</text>
        <dbReference type="Rhea" id="RHEA:17313"/>
        <dbReference type="Rhea" id="RHEA-COMP:9665"/>
        <dbReference type="Rhea" id="RHEA-COMP:9689"/>
        <dbReference type="ChEBI" id="CHEBI:15378"/>
        <dbReference type="ChEBI" id="CHEBI:30616"/>
        <dbReference type="ChEBI" id="CHEBI:33019"/>
        <dbReference type="ChEBI" id="CHEBI:57595"/>
        <dbReference type="ChEBI" id="CHEBI:78442"/>
        <dbReference type="ChEBI" id="CHEBI:78527"/>
        <dbReference type="ChEBI" id="CHEBI:456215"/>
        <dbReference type="EC" id="6.1.1.21"/>
    </reaction>
</comment>
<dbReference type="Pfam" id="PF13393">
    <property type="entry name" value="tRNA-synt_His"/>
    <property type="match status" value="1"/>
</dbReference>
<dbReference type="NCBIfam" id="TIGR00442">
    <property type="entry name" value="hisS"/>
    <property type="match status" value="1"/>
</dbReference>
<dbReference type="Pfam" id="PF03129">
    <property type="entry name" value="HGTP_anticodon"/>
    <property type="match status" value="1"/>
</dbReference>
<keyword evidence="3 9" id="KW-0436">Ligase</keyword>
<dbReference type="GeneID" id="93720391"/>
<dbReference type="CDD" id="cd00859">
    <property type="entry name" value="HisRS_anticodon"/>
    <property type="match status" value="1"/>
</dbReference>
<dbReference type="CDD" id="cd00773">
    <property type="entry name" value="HisRS-like_core"/>
    <property type="match status" value="1"/>
</dbReference>
<evidence type="ECO:0000313" key="11">
    <source>
        <dbReference type="EMBL" id="PTI70632.1"/>
    </source>
</evidence>
<comment type="similarity">
    <text evidence="1 9">Belongs to the class-II aminoacyl-tRNA synthetase family.</text>
</comment>
<keyword evidence="4 9" id="KW-0547">Nucleotide-binding</keyword>
<comment type="subunit">
    <text evidence="9">Homodimer.</text>
</comment>
<evidence type="ECO:0000256" key="4">
    <source>
        <dbReference type="ARBA" id="ARBA00022741"/>
    </source>
</evidence>
<name>A0ABX5IS75_9STAP</name>
<dbReference type="InterPro" id="IPR006195">
    <property type="entry name" value="aa-tRNA-synth_II"/>
</dbReference>
<dbReference type="InterPro" id="IPR004154">
    <property type="entry name" value="Anticodon-bd"/>
</dbReference>
<dbReference type="PROSITE" id="PS50862">
    <property type="entry name" value="AA_TRNA_LIGASE_II"/>
    <property type="match status" value="1"/>
</dbReference>
<evidence type="ECO:0000256" key="1">
    <source>
        <dbReference type="ARBA" id="ARBA00008226"/>
    </source>
</evidence>
<accession>A0ABX5IS75</accession>
<dbReference type="Gene3D" id="3.30.930.10">
    <property type="entry name" value="Bira Bifunctional Protein, Domain 2"/>
    <property type="match status" value="1"/>
</dbReference>
<evidence type="ECO:0000256" key="8">
    <source>
        <dbReference type="ARBA" id="ARBA00047639"/>
    </source>
</evidence>
<dbReference type="SUPFAM" id="SSF55681">
    <property type="entry name" value="Class II aaRS and biotin synthetases"/>
    <property type="match status" value="1"/>
</dbReference>
<dbReference type="InterPro" id="IPR036621">
    <property type="entry name" value="Anticodon-bd_dom_sf"/>
</dbReference>
<dbReference type="InterPro" id="IPR045864">
    <property type="entry name" value="aa-tRNA-synth_II/BPL/LPL"/>
</dbReference>
<protein>
    <recommendedName>
        <fullName evidence="9">Histidine--tRNA ligase</fullName>
        <ecNumber evidence="9">6.1.1.21</ecNumber>
    </recommendedName>
    <alternativeName>
        <fullName evidence="9">Histidyl-tRNA synthetase</fullName>
        <shortName evidence="9">HisRS</shortName>
    </alternativeName>
</protein>
<evidence type="ECO:0000259" key="10">
    <source>
        <dbReference type="PROSITE" id="PS50862"/>
    </source>
</evidence>
<comment type="subcellular location">
    <subcellularLocation>
        <location evidence="9">Cytoplasm</location>
    </subcellularLocation>
</comment>
<keyword evidence="7 9" id="KW-0030">Aminoacyl-tRNA synthetase</keyword>
<dbReference type="Proteomes" id="UP000240859">
    <property type="component" value="Unassembled WGS sequence"/>
</dbReference>
<dbReference type="HAMAP" id="MF_00127">
    <property type="entry name" value="His_tRNA_synth"/>
    <property type="match status" value="1"/>
</dbReference>
<reference evidence="11 12" key="1">
    <citation type="journal article" date="2016" name="Front. Microbiol.">
        <title>Comprehensive Phylogenetic Analysis of Bovine Non-aureus Staphylococci Species Based on Whole-Genome Sequencing.</title>
        <authorList>
            <person name="Naushad S."/>
            <person name="Barkema H.W."/>
            <person name="Luby C."/>
            <person name="Condas L.A."/>
            <person name="Nobrega D.B."/>
            <person name="Carson D.A."/>
            <person name="De Buck J."/>
        </authorList>
    </citation>
    <scope>NUCLEOTIDE SEQUENCE [LARGE SCALE GENOMIC DNA]</scope>
    <source>
        <strain evidence="11 12">SNUC 1084</strain>
    </source>
</reference>
<dbReference type="PANTHER" id="PTHR43707:SF1">
    <property type="entry name" value="HISTIDINE--TRNA LIGASE, MITOCHONDRIAL-RELATED"/>
    <property type="match status" value="1"/>
</dbReference>
<dbReference type="InterPro" id="IPR004516">
    <property type="entry name" value="HisRS/HisZ"/>
</dbReference>
<dbReference type="EC" id="6.1.1.21" evidence="9"/>
<proteinExistence type="inferred from homology"/>
<evidence type="ECO:0000256" key="9">
    <source>
        <dbReference type="HAMAP-Rule" id="MF_00127"/>
    </source>
</evidence>
<keyword evidence="2 9" id="KW-0963">Cytoplasm</keyword>